<protein>
    <submittedName>
        <fullName evidence="1">Uncharacterized protein</fullName>
    </submittedName>
</protein>
<comment type="caution">
    <text evidence="1">The sequence shown here is derived from an EMBL/GenBank/DDBJ whole genome shotgun (WGS) entry which is preliminary data.</text>
</comment>
<dbReference type="EMBL" id="QTSX02003003">
    <property type="protein sequence ID" value="KAJ9072475.1"/>
    <property type="molecule type" value="Genomic_DNA"/>
</dbReference>
<dbReference type="Proteomes" id="UP001165960">
    <property type="component" value="Unassembled WGS sequence"/>
</dbReference>
<reference evidence="1" key="1">
    <citation type="submission" date="2022-04" db="EMBL/GenBank/DDBJ databases">
        <title>Genome of the entomopathogenic fungus Entomophthora muscae.</title>
        <authorList>
            <person name="Elya C."/>
            <person name="Lovett B.R."/>
            <person name="Lee E."/>
            <person name="Macias A.M."/>
            <person name="Hajek A.E."/>
            <person name="De Bivort B.L."/>
            <person name="Kasson M.T."/>
            <person name="De Fine Licht H.H."/>
            <person name="Stajich J.E."/>
        </authorList>
    </citation>
    <scope>NUCLEOTIDE SEQUENCE</scope>
    <source>
        <strain evidence="1">Berkeley</strain>
    </source>
</reference>
<proteinExistence type="predicted"/>
<gene>
    <name evidence="1" type="ORF">DSO57_1027103</name>
</gene>
<organism evidence="1 2">
    <name type="scientific">Entomophthora muscae</name>
    <dbReference type="NCBI Taxonomy" id="34485"/>
    <lineage>
        <taxon>Eukaryota</taxon>
        <taxon>Fungi</taxon>
        <taxon>Fungi incertae sedis</taxon>
        <taxon>Zoopagomycota</taxon>
        <taxon>Entomophthoromycotina</taxon>
        <taxon>Entomophthoromycetes</taxon>
        <taxon>Entomophthorales</taxon>
        <taxon>Entomophthoraceae</taxon>
        <taxon>Entomophthora</taxon>
    </lineage>
</organism>
<keyword evidence="2" id="KW-1185">Reference proteome</keyword>
<evidence type="ECO:0000313" key="1">
    <source>
        <dbReference type="EMBL" id="KAJ9072475.1"/>
    </source>
</evidence>
<sequence>MDYQPGPDPGMTGIPYNSPAPPIPQPYNHSRAGMVILTILSLSKVDIPNLGAYCPLAAGLLYLTRSASFLYWALVTQYPDGLSSPTMPWYMMAPSHDTTPKVQWRVPWCQTTHPR</sequence>
<evidence type="ECO:0000313" key="2">
    <source>
        <dbReference type="Proteomes" id="UP001165960"/>
    </source>
</evidence>
<name>A0ACC2TCT2_9FUNG</name>
<accession>A0ACC2TCT2</accession>